<proteinExistence type="predicted"/>
<evidence type="ECO:0000256" key="1">
    <source>
        <dbReference type="ARBA" id="ARBA00004123"/>
    </source>
</evidence>
<evidence type="ECO:0000313" key="7">
    <source>
        <dbReference type="RefSeq" id="XP_019636929.1"/>
    </source>
</evidence>
<organism evidence="6 7">
    <name type="scientific">Branchiostoma belcheri</name>
    <name type="common">Amphioxus</name>
    <dbReference type="NCBI Taxonomy" id="7741"/>
    <lineage>
        <taxon>Eukaryota</taxon>
        <taxon>Metazoa</taxon>
        <taxon>Chordata</taxon>
        <taxon>Cephalochordata</taxon>
        <taxon>Leptocardii</taxon>
        <taxon>Amphioxiformes</taxon>
        <taxon>Branchiostomatidae</taxon>
        <taxon>Branchiostoma</taxon>
    </lineage>
</organism>
<evidence type="ECO:0000313" key="6">
    <source>
        <dbReference type="Proteomes" id="UP000515135"/>
    </source>
</evidence>
<dbReference type="InterPro" id="IPR023780">
    <property type="entry name" value="Chromo_domain"/>
</dbReference>
<dbReference type="RefSeq" id="XP_019636929.1">
    <property type="nucleotide sequence ID" value="XM_019781370.1"/>
</dbReference>
<dbReference type="OrthoDB" id="5376140at2759"/>
<evidence type="ECO:0000256" key="2">
    <source>
        <dbReference type="ARBA" id="ARBA00023242"/>
    </source>
</evidence>
<feature type="transmembrane region" description="Helical" evidence="4">
    <location>
        <begin position="308"/>
        <end position="327"/>
    </location>
</feature>
<protein>
    <submittedName>
        <fullName evidence="7">Chromodomain Y-like protein 2 isoform X2</fullName>
    </submittedName>
</protein>
<sequence length="329" mass="36722">MAGGRDVFEVEGILDQRTRRGRPEYLIRWAGFDEDEDTWEPEKNLVGCEEILEEWKRRWLAAQTPRRSKILKPIFKPPPTPPSTRKRAVKKVEEKAETKTGTPRGRPRKAAAPTPKTKVPVITVSESEEETSVVVKVAQITASNSAAHAEKKEEVAKVAENSGQKPVSTHVGKQLLNFQKVAAQEQEIAKKVTPSRKTHIVTVTESDQESDQELRRSALRSRGLTRQVFSAASTASSVTTRQESSEVATMTTRSAAVKQETHVETPVSSRLTRASLNSVRDGKLFSGARSRVAVRMGKVRRLLTCHNFLNLVFVVCMGAVFYTLFFLKK</sequence>
<dbReference type="PROSITE" id="PS50013">
    <property type="entry name" value="CHROMO_2"/>
    <property type="match status" value="1"/>
</dbReference>
<dbReference type="InterPro" id="IPR023779">
    <property type="entry name" value="Chromodomain_CS"/>
</dbReference>
<dbReference type="PROSITE" id="PS00598">
    <property type="entry name" value="CHROMO_1"/>
    <property type="match status" value="1"/>
</dbReference>
<feature type="domain" description="Chromo" evidence="5">
    <location>
        <begin position="8"/>
        <end position="67"/>
    </location>
</feature>
<evidence type="ECO:0000256" key="4">
    <source>
        <dbReference type="SAM" id="Phobius"/>
    </source>
</evidence>
<keyword evidence="4" id="KW-0472">Membrane</keyword>
<feature type="region of interest" description="Disordered" evidence="3">
    <location>
        <begin position="71"/>
        <end position="120"/>
    </location>
</feature>
<keyword evidence="2" id="KW-0539">Nucleus</keyword>
<dbReference type="InterPro" id="IPR044251">
    <property type="entry name" value="LHP1-like"/>
</dbReference>
<gene>
    <name evidence="7" type="primary">LOC109479405</name>
</gene>
<dbReference type="PANTHER" id="PTHR47240">
    <property type="entry name" value="CHROMO DOMAIN-CONTAINING PROTEIN LHP1"/>
    <property type="match status" value="1"/>
</dbReference>
<dbReference type="AlphaFoldDB" id="A0A6P4ZS61"/>
<dbReference type="GO" id="GO:0031507">
    <property type="term" value="P:heterochromatin formation"/>
    <property type="evidence" value="ECO:0007669"/>
    <property type="project" value="InterPro"/>
</dbReference>
<dbReference type="Pfam" id="PF00385">
    <property type="entry name" value="Chromo"/>
    <property type="match status" value="1"/>
</dbReference>
<keyword evidence="4" id="KW-1133">Transmembrane helix</keyword>
<dbReference type="SMART" id="SM00298">
    <property type="entry name" value="CHROMO"/>
    <property type="match status" value="1"/>
</dbReference>
<dbReference type="Gene3D" id="2.40.50.40">
    <property type="match status" value="1"/>
</dbReference>
<keyword evidence="6" id="KW-1185">Reference proteome</keyword>
<dbReference type="GeneID" id="109479405"/>
<dbReference type="CDD" id="cd00024">
    <property type="entry name" value="CD_CSD"/>
    <property type="match status" value="1"/>
</dbReference>
<dbReference type="Proteomes" id="UP000515135">
    <property type="component" value="Unplaced"/>
</dbReference>
<reference evidence="7" key="1">
    <citation type="submission" date="2025-08" db="UniProtKB">
        <authorList>
            <consortium name="RefSeq"/>
        </authorList>
    </citation>
    <scope>IDENTIFICATION</scope>
    <source>
        <tissue evidence="7">Gonad</tissue>
    </source>
</reference>
<dbReference type="InterPro" id="IPR016197">
    <property type="entry name" value="Chromo-like_dom_sf"/>
</dbReference>
<name>A0A6P4ZS61_BRABE</name>
<accession>A0A6P4ZS61</accession>
<dbReference type="InterPro" id="IPR000953">
    <property type="entry name" value="Chromo/chromo_shadow_dom"/>
</dbReference>
<dbReference type="GO" id="GO:0005634">
    <property type="term" value="C:nucleus"/>
    <property type="evidence" value="ECO:0007669"/>
    <property type="project" value="UniProtKB-SubCell"/>
</dbReference>
<dbReference type="PANTHER" id="PTHR47240:SF2">
    <property type="entry name" value="CHROMO DOMAIN-CONTAINING PROTEIN LHP1"/>
    <property type="match status" value="1"/>
</dbReference>
<comment type="subcellular location">
    <subcellularLocation>
        <location evidence="1">Nucleus</location>
    </subcellularLocation>
</comment>
<dbReference type="SUPFAM" id="SSF54160">
    <property type="entry name" value="Chromo domain-like"/>
    <property type="match status" value="1"/>
</dbReference>
<evidence type="ECO:0000256" key="3">
    <source>
        <dbReference type="SAM" id="MobiDB-lite"/>
    </source>
</evidence>
<keyword evidence="4" id="KW-0812">Transmembrane</keyword>
<evidence type="ECO:0000259" key="5">
    <source>
        <dbReference type="PROSITE" id="PS50013"/>
    </source>
</evidence>